<feature type="domain" description="Spore coat protein U/FanG" evidence="2">
    <location>
        <begin position="30"/>
        <end position="163"/>
    </location>
</feature>
<name>A0A454TLN6_9RALS</name>
<sequence length="166" mass="16477">MKLRSRAFSAALAAAACTFTASVANAGSSTATINIVLTVTAACTISANPLSFGSTGLITSPINQQGALNVTCTNQTPYQVGLDAGSAAGSTTSNRLLSNGTAMVPFALYSDAAHSSNWGNAQGTDTLAGTGNGQSQSIPVYGVVPAMATAPTPGSYSTSIVATVFF</sequence>
<dbReference type="EMBL" id="RJTL01000038">
    <property type="protein sequence ID" value="RNM03021.1"/>
    <property type="molecule type" value="Genomic_DNA"/>
</dbReference>
<proteinExistence type="predicted"/>
<evidence type="ECO:0000256" key="1">
    <source>
        <dbReference type="SAM" id="SignalP"/>
    </source>
</evidence>
<accession>A0A454TLN6</accession>
<dbReference type="RefSeq" id="WP_123203738.1">
    <property type="nucleotide sequence ID" value="NZ_RJTL01000038.1"/>
</dbReference>
<dbReference type="InterPro" id="IPR053167">
    <property type="entry name" value="Spore_coat_component"/>
</dbReference>
<dbReference type="AlphaFoldDB" id="A0A454TLN6"/>
<evidence type="ECO:0000313" key="3">
    <source>
        <dbReference type="EMBL" id="RNM03021.1"/>
    </source>
</evidence>
<dbReference type="PANTHER" id="PTHR37089:SF4">
    <property type="entry name" value="EXPORTED PROTEIN"/>
    <property type="match status" value="1"/>
</dbReference>
<protein>
    <submittedName>
        <fullName evidence="3">Spore coat U domain-containing protein</fullName>
    </submittedName>
</protein>
<dbReference type="Proteomes" id="UP000271222">
    <property type="component" value="Unassembled WGS sequence"/>
</dbReference>
<dbReference type="PROSITE" id="PS51257">
    <property type="entry name" value="PROKAR_LIPOPROTEIN"/>
    <property type="match status" value="1"/>
</dbReference>
<gene>
    <name evidence="3" type="ORF">EGA29_19810</name>
</gene>
<evidence type="ECO:0000313" key="4">
    <source>
        <dbReference type="Proteomes" id="UP000271222"/>
    </source>
</evidence>
<keyword evidence="1" id="KW-0732">Signal</keyword>
<feature type="chain" id="PRO_5019156509" evidence="1">
    <location>
        <begin position="27"/>
        <end position="166"/>
    </location>
</feature>
<dbReference type="SMART" id="SM00972">
    <property type="entry name" value="SCPU"/>
    <property type="match status" value="1"/>
</dbReference>
<dbReference type="InterPro" id="IPR007893">
    <property type="entry name" value="Spore_coat_U/FanG"/>
</dbReference>
<dbReference type="OrthoDB" id="6505076at2"/>
<organism evidence="3 4">
    <name type="scientific">Ralstonia pseudosolanacearum</name>
    <dbReference type="NCBI Taxonomy" id="1310165"/>
    <lineage>
        <taxon>Bacteria</taxon>
        <taxon>Pseudomonadati</taxon>
        <taxon>Pseudomonadota</taxon>
        <taxon>Betaproteobacteria</taxon>
        <taxon>Burkholderiales</taxon>
        <taxon>Burkholderiaceae</taxon>
        <taxon>Ralstonia</taxon>
        <taxon>Ralstonia solanacearum species complex</taxon>
    </lineage>
</organism>
<dbReference type="Pfam" id="PF05229">
    <property type="entry name" value="SCPU"/>
    <property type="match status" value="1"/>
</dbReference>
<evidence type="ECO:0000259" key="2">
    <source>
        <dbReference type="Pfam" id="PF05229"/>
    </source>
</evidence>
<reference evidence="3 4" key="1">
    <citation type="submission" date="2018-10" db="EMBL/GenBank/DDBJ databases">
        <title>Draft Genome Sequence of Ralstonia pseudosolanacearum (R. solanacearum phylotype I) Strain Tg03 Isolated from Luffa cylindrica in China.</title>
        <authorList>
            <person name="Yuan G.-Q."/>
            <person name="Li Q.-Q."/>
            <person name="Zhang Y.-W."/>
        </authorList>
    </citation>
    <scope>NUCLEOTIDE SEQUENCE [LARGE SCALE GENOMIC DNA]</scope>
    <source>
        <strain evidence="3 4">Tg03</strain>
    </source>
</reference>
<dbReference type="PANTHER" id="PTHR37089">
    <property type="entry name" value="PROTEIN U-RELATED"/>
    <property type="match status" value="1"/>
</dbReference>
<feature type="signal peptide" evidence="1">
    <location>
        <begin position="1"/>
        <end position="26"/>
    </location>
</feature>
<comment type="caution">
    <text evidence="3">The sequence shown here is derived from an EMBL/GenBank/DDBJ whole genome shotgun (WGS) entry which is preliminary data.</text>
</comment>